<evidence type="ECO:0000259" key="9">
    <source>
        <dbReference type="Pfam" id="PF05916"/>
    </source>
</evidence>
<dbReference type="InterPro" id="IPR008591">
    <property type="entry name" value="GINS_Sld5"/>
</dbReference>
<dbReference type="FunFam" id="1.20.58.1030:FF:000002">
    <property type="entry name" value="DNA replication complex GINS protein SLD5"/>
    <property type="match status" value="1"/>
</dbReference>
<dbReference type="OrthoDB" id="338231at2759"/>
<dbReference type="SUPFAM" id="SSF158573">
    <property type="entry name" value="GINS helical bundle-like"/>
    <property type="match status" value="1"/>
</dbReference>
<keyword evidence="7 8" id="KW-0539">Nucleus</keyword>
<proteinExistence type="inferred from homology"/>
<comment type="subcellular location">
    <subcellularLocation>
        <location evidence="2">Chromosome</location>
    </subcellularLocation>
    <subcellularLocation>
        <location evidence="1 8">Nucleus</location>
    </subcellularLocation>
</comment>
<dbReference type="Proteomes" id="UP000678393">
    <property type="component" value="Unassembled WGS sequence"/>
</dbReference>
<dbReference type="Gene3D" id="3.40.5.60">
    <property type="match status" value="1"/>
</dbReference>
<evidence type="ECO:0000256" key="7">
    <source>
        <dbReference type="ARBA" id="ARBA00023242"/>
    </source>
</evidence>
<evidence type="ECO:0000256" key="3">
    <source>
        <dbReference type="ARBA" id="ARBA00008187"/>
    </source>
</evidence>
<dbReference type="GO" id="GO:0000727">
    <property type="term" value="P:double-strand break repair via break-induced replication"/>
    <property type="evidence" value="ECO:0007669"/>
    <property type="project" value="TreeGrafter"/>
</dbReference>
<gene>
    <name evidence="11" type="ORF">CUNI_LOCUS11032</name>
</gene>
<name>A0A8S3Z7G8_9EUPU</name>
<evidence type="ECO:0000256" key="2">
    <source>
        <dbReference type="ARBA" id="ARBA00004286"/>
    </source>
</evidence>
<protein>
    <recommendedName>
        <fullName evidence="4 8">DNA replication complex GINS protein SLD5</fullName>
    </recommendedName>
</protein>
<dbReference type="Pfam" id="PF05916">
    <property type="entry name" value="Sld5"/>
    <property type="match status" value="1"/>
</dbReference>
<dbReference type="Pfam" id="PF16922">
    <property type="entry name" value="SLD5_C"/>
    <property type="match status" value="1"/>
</dbReference>
<dbReference type="InterPro" id="IPR031633">
    <property type="entry name" value="SLD5_C"/>
</dbReference>
<dbReference type="PANTHER" id="PTHR21206:SF0">
    <property type="entry name" value="DNA REPLICATION COMPLEX GINS PROTEIN SLD5"/>
    <property type="match status" value="1"/>
</dbReference>
<dbReference type="SUPFAM" id="SSF160059">
    <property type="entry name" value="PriA/YqbF domain"/>
    <property type="match status" value="1"/>
</dbReference>
<evidence type="ECO:0000256" key="6">
    <source>
        <dbReference type="ARBA" id="ARBA00022705"/>
    </source>
</evidence>
<accession>A0A8S3Z7G8</accession>
<dbReference type="InterPro" id="IPR036224">
    <property type="entry name" value="GINS_bundle-like_dom_sf"/>
</dbReference>
<dbReference type="CDD" id="cd11711">
    <property type="entry name" value="GINS_A_Sld5"/>
    <property type="match status" value="1"/>
</dbReference>
<feature type="domain" description="GINS subunit" evidence="9">
    <location>
        <begin position="80"/>
        <end position="150"/>
    </location>
</feature>
<organism evidence="11 12">
    <name type="scientific">Candidula unifasciata</name>
    <dbReference type="NCBI Taxonomy" id="100452"/>
    <lineage>
        <taxon>Eukaryota</taxon>
        <taxon>Metazoa</taxon>
        <taxon>Spiralia</taxon>
        <taxon>Lophotrochozoa</taxon>
        <taxon>Mollusca</taxon>
        <taxon>Gastropoda</taxon>
        <taxon>Heterobranchia</taxon>
        <taxon>Euthyneura</taxon>
        <taxon>Panpulmonata</taxon>
        <taxon>Eupulmonata</taxon>
        <taxon>Stylommatophora</taxon>
        <taxon>Helicina</taxon>
        <taxon>Helicoidea</taxon>
        <taxon>Geomitridae</taxon>
        <taxon>Candidula</taxon>
    </lineage>
</organism>
<dbReference type="InterPro" id="IPR021151">
    <property type="entry name" value="GINS_A"/>
</dbReference>
<dbReference type="EMBL" id="CAJHNH020002068">
    <property type="protein sequence ID" value="CAG5125474.1"/>
    <property type="molecule type" value="Genomic_DNA"/>
</dbReference>
<feature type="domain" description="DNA replication complex GINS protein SLD5 C-terminal" evidence="10">
    <location>
        <begin position="172"/>
        <end position="230"/>
    </location>
</feature>
<reference evidence="11" key="1">
    <citation type="submission" date="2021-04" db="EMBL/GenBank/DDBJ databases">
        <authorList>
            <consortium name="Molecular Ecology Group"/>
        </authorList>
    </citation>
    <scope>NUCLEOTIDE SEQUENCE</scope>
</reference>
<dbReference type="FunFam" id="3.40.5.60:FF:000001">
    <property type="entry name" value="DNA replication complex GINS protein SLD5"/>
    <property type="match status" value="1"/>
</dbReference>
<dbReference type="PANTHER" id="PTHR21206">
    <property type="entry name" value="SLD5 PROTEIN"/>
    <property type="match status" value="1"/>
</dbReference>
<keyword evidence="6 8" id="KW-0235">DNA replication</keyword>
<evidence type="ECO:0000313" key="11">
    <source>
        <dbReference type="EMBL" id="CAG5125474.1"/>
    </source>
</evidence>
<dbReference type="InterPro" id="IPR038749">
    <property type="entry name" value="Sld5_GINS_A"/>
</dbReference>
<evidence type="ECO:0000313" key="12">
    <source>
        <dbReference type="Proteomes" id="UP000678393"/>
    </source>
</evidence>
<evidence type="ECO:0000256" key="5">
    <source>
        <dbReference type="ARBA" id="ARBA00022454"/>
    </source>
</evidence>
<comment type="function">
    <text evidence="8">The GINS complex plays an essential role in the initiation of DNA replication.</text>
</comment>
<dbReference type="AlphaFoldDB" id="A0A8S3Z7G8"/>
<evidence type="ECO:0000256" key="4">
    <source>
        <dbReference type="ARBA" id="ARBA00014804"/>
    </source>
</evidence>
<dbReference type="CDD" id="cd21692">
    <property type="entry name" value="GINS_B_Sld5"/>
    <property type="match status" value="1"/>
</dbReference>
<dbReference type="GO" id="GO:0000811">
    <property type="term" value="C:GINS complex"/>
    <property type="evidence" value="ECO:0007669"/>
    <property type="project" value="UniProtKB-UniRule"/>
</dbReference>
<keyword evidence="5" id="KW-0158">Chromosome</keyword>
<keyword evidence="12" id="KW-1185">Reference proteome</keyword>
<evidence type="ECO:0000259" key="10">
    <source>
        <dbReference type="Pfam" id="PF16922"/>
    </source>
</evidence>
<dbReference type="Gene3D" id="1.20.58.1030">
    <property type="match status" value="1"/>
</dbReference>
<comment type="similarity">
    <text evidence="3 8">Belongs to the GINS4/SLD5 family.</text>
</comment>
<sequence length="230" mass="25808">MSDLVEIDSLLSSNTPLNNTEDGEEEAMTASEVLQKLEEAWLNEKFAPDLLPVKSNLVECMLAQIDAMEANIATAKKGDFRISVHRMEIDRIRYIISSYLRIRLAKIEKFTTHVLQEEEKHRDTDTPLLSDAELEFAKGYNSSVMSHLTNTALRHMPANVASLNSKETAVVPLVDSYVFLKVNETTENVLIEEETVDAGEEIMDLLQGDQHIMRYRPVASLVESGAVSLI</sequence>
<dbReference type="PIRSF" id="PIRSF007764">
    <property type="entry name" value="Sld5"/>
    <property type="match status" value="1"/>
</dbReference>
<dbReference type="GO" id="GO:0006261">
    <property type="term" value="P:DNA-templated DNA replication"/>
    <property type="evidence" value="ECO:0007669"/>
    <property type="project" value="InterPro"/>
</dbReference>
<evidence type="ECO:0000256" key="8">
    <source>
        <dbReference type="PIRNR" id="PIRNR007764"/>
    </source>
</evidence>
<comment type="caution">
    <text evidence="11">The sequence shown here is derived from an EMBL/GenBank/DDBJ whole genome shotgun (WGS) entry which is preliminary data.</text>
</comment>
<evidence type="ECO:0000256" key="1">
    <source>
        <dbReference type="ARBA" id="ARBA00004123"/>
    </source>
</evidence>